<protein>
    <submittedName>
        <fullName evidence="2">DUF805 domain-containing protein</fullName>
    </submittedName>
</protein>
<feature type="transmembrane region" description="Helical" evidence="1">
    <location>
        <begin position="118"/>
        <end position="136"/>
    </location>
</feature>
<dbReference type="InterPro" id="IPR008523">
    <property type="entry name" value="DUF805"/>
</dbReference>
<sequence>MVGIWEAYKLLFTNYTNFGGKSSRAEYWWVYLVNLIIGILLFILSVAVFMFINKDGYGILMGIIVGYLLTSIYSLIILIPSIALSVRRYRDVGISPWWFLVIVVASFIFLIMSNLANIFYIMGIIISMVGLVITILPSKK</sequence>
<dbReference type="PANTHER" id="PTHR34980">
    <property type="entry name" value="INNER MEMBRANE PROTEIN-RELATED-RELATED"/>
    <property type="match status" value="1"/>
</dbReference>
<dbReference type="Pfam" id="PF05656">
    <property type="entry name" value="DUF805"/>
    <property type="match status" value="1"/>
</dbReference>
<keyword evidence="1" id="KW-0472">Membrane</keyword>
<keyword evidence="3" id="KW-1185">Reference proteome</keyword>
<evidence type="ECO:0000256" key="1">
    <source>
        <dbReference type="SAM" id="Phobius"/>
    </source>
</evidence>
<organism evidence="2 3">
    <name type="scientific">Apilactobacillus timberlakei</name>
    <dbReference type="NCBI Taxonomy" id="2008380"/>
    <lineage>
        <taxon>Bacteria</taxon>
        <taxon>Bacillati</taxon>
        <taxon>Bacillota</taxon>
        <taxon>Bacilli</taxon>
        <taxon>Lactobacillales</taxon>
        <taxon>Lactobacillaceae</taxon>
        <taxon>Apilactobacillus</taxon>
    </lineage>
</organism>
<feature type="transmembrane region" description="Helical" evidence="1">
    <location>
        <begin position="58"/>
        <end position="80"/>
    </location>
</feature>
<keyword evidence="1" id="KW-1133">Transmembrane helix</keyword>
<gene>
    <name evidence="2" type="ORF">DY048_04420</name>
</gene>
<comment type="caution">
    <text evidence="2">The sequence shown here is derived from an EMBL/GenBank/DDBJ whole genome shotgun (WGS) entry which is preliminary data.</text>
</comment>
<dbReference type="RefSeq" id="WP_105987924.1">
    <property type="nucleotide sequence ID" value="NZ_POST01000003.1"/>
</dbReference>
<name>A0ABY2YSH8_9LACO</name>
<keyword evidence="1" id="KW-0812">Transmembrane</keyword>
<feature type="transmembrane region" description="Helical" evidence="1">
    <location>
        <begin position="28"/>
        <end position="52"/>
    </location>
</feature>
<dbReference type="Proteomes" id="UP000767392">
    <property type="component" value="Unassembled WGS sequence"/>
</dbReference>
<proteinExistence type="predicted"/>
<reference evidence="2 3" key="1">
    <citation type="submission" date="2018-08" db="EMBL/GenBank/DDBJ databases">
        <title>Comparative genomics of wild bee and flower associated Lactobacillus reveals potential adaptation to the bee host.</title>
        <authorList>
            <person name="Vuong H.Q."/>
            <person name="Mcfrederick Q.S."/>
        </authorList>
    </citation>
    <scope>NUCLEOTIDE SEQUENCE [LARGE SCALE GENOMIC DNA]</scope>
    <source>
        <strain evidence="2 3">HV_04</strain>
    </source>
</reference>
<evidence type="ECO:0000313" key="3">
    <source>
        <dbReference type="Proteomes" id="UP000767392"/>
    </source>
</evidence>
<accession>A0ABY2YSH8</accession>
<feature type="transmembrane region" description="Helical" evidence="1">
    <location>
        <begin position="92"/>
        <end position="112"/>
    </location>
</feature>
<evidence type="ECO:0000313" key="2">
    <source>
        <dbReference type="EMBL" id="TPR14197.1"/>
    </source>
</evidence>
<dbReference type="PANTHER" id="PTHR34980:SF2">
    <property type="entry name" value="INNER MEMBRANE PROTEIN YHAH-RELATED"/>
    <property type="match status" value="1"/>
</dbReference>
<dbReference type="EMBL" id="QUAM01000003">
    <property type="protein sequence ID" value="TPR14197.1"/>
    <property type="molecule type" value="Genomic_DNA"/>
</dbReference>